<proteinExistence type="predicted"/>
<evidence type="ECO:0000256" key="1">
    <source>
        <dbReference type="SAM" id="Phobius"/>
    </source>
</evidence>
<dbReference type="Gene3D" id="3.40.50.2000">
    <property type="entry name" value="Glycogen Phosphorylase B"/>
    <property type="match status" value="1"/>
</dbReference>
<keyword evidence="3" id="KW-1185">Reference proteome</keyword>
<feature type="transmembrane region" description="Helical" evidence="1">
    <location>
        <begin position="635"/>
        <end position="654"/>
    </location>
</feature>
<protein>
    <submittedName>
        <fullName evidence="2">Uncharacterized protein</fullName>
    </submittedName>
</protein>
<keyword evidence="1" id="KW-0812">Transmembrane</keyword>
<dbReference type="AlphaFoldDB" id="A0A5J4Z3F4"/>
<evidence type="ECO:0000313" key="2">
    <source>
        <dbReference type="EMBL" id="KAA8497820.1"/>
    </source>
</evidence>
<comment type="caution">
    <text evidence="2">The sequence shown here is derived from an EMBL/GenBank/DDBJ whole genome shotgun (WGS) entry which is preliminary data.</text>
</comment>
<keyword evidence="1" id="KW-0472">Membrane</keyword>
<name>A0A5J4Z3F4_PORPP</name>
<keyword evidence="1" id="KW-1133">Transmembrane helix</keyword>
<reference evidence="3" key="1">
    <citation type="journal article" date="2019" name="Nat. Commun.">
        <title>Expansion of phycobilisome linker gene families in mesophilic red algae.</title>
        <authorList>
            <person name="Lee J."/>
            <person name="Kim D."/>
            <person name="Bhattacharya D."/>
            <person name="Yoon H.S."/>
        </authorList>
    </citation>
    <scope>NUCLEOTIDE SEQUENCE [LARGE SCALE GENOMIC DNA]</scope>
    <source>
        <strain evidence="3">CCMP 1328</strain>
    </source>
</reference>
<evidence type="ECO:0000313" key="3">
    <source>
        <dbReference type="Proteomes" id="UP000324585"/>
    </source>
</evidence>
<organism evidence="2 3">
    <name type="scientific">Porphyridium purpureum</name>
    <name type="common">Red alga</name>
    <name type="synonym">Porphyridium cruentum</name>
    <dbReference type="NCBI Taxonomy" id="35688"/>
    <lineage>
        <taxon>Eukaryota</taxon>
        <taxon>Rhodophyta</taxon>
        <taxon>Bangiophyceae</taxon>
        <taxon>Porphyridiales</taxon>
        <taxon>Porphyridiaceae</taxon>
        <taxon>Porphyridium</taxon>
    </lineage>
</organism>
<dbReference type="Proteomes" id="UP000324585">
    <property type="component" value="Unassembled WGS sequence"/>
</dbReference>
<sequence length="696" mass="77440">METSRASRTASSLVLPRYNARRCASCSGLLPWWLLMGAIVASLVVHVDGWQWPFPAPSEELAQLERDAGLCIDELANASRAAIKRHVFSDIEDVDDNVVRVLVVMPGKPASMRDRTLWEFVAALIERKGCTSAESRTQSTRHFRAMVAVSGADEEARECERLASEHGVAHAVQCVPGGAITLDTCLWHRDTRFRTLLQDDAADTRLKIEKEAVRSFEVLHDLLRSLADQDLLPHLALVDSKSIGSILALHQKLSPRQVIVSHASLLGGFREPMEGMFLPRYLPIHGHLREYPIGLMFAQPTFHVLAWLARQSLRRHLNSAFLKAKVGSVGAFGSVVVPPTPVVSSLSELYSNSTLLLNTVFGIEYCFPQTGLDNMIITGAWLPSSSRPPVIDPPSLRGDIIVWFHSELDMPEFMIRKVRRAVCSWRSTANDAPHVVTWLLSNSSLAASVSVFERSIEELLRDGSECDASNVRLQFEWLSHVEDLSARLEFCAPSVFISSCGLDAAHVALAQAIPLLCMPLESEQLDVAFRLYDAGVAEIARVEEGTESAEIISSLNVLRSVDADTMRDLAQLLTNADPVGTFLCAVDELLDEPDRSLRLPDHDAWGRSHLSVPAALQDRVCTRQLHGIHAGSPRWLLWWTLGCAGPLFFLFFAVQRSLRRLSHDAYTWLSRTRHNVLAWRDARVVRATSARERKTQ</sequence>
<gene>
    <name evidence="2" type="ORF">FVE85_5405</name>
</gene>
<dbReference type="SUPFAM" id="SSF53756">
    <property type="entry name" value="UDP-Glycosyltransferase/glycogen phosphorylase"/>
    <property type="match status" value="1"/>
</dbReference>
<accession>A0A5J4Z3F4</accession>
<dbReference type="EMBL" id="VRMN01000001">
    <property type="protein sequence ID" value="KAA8497820.1"/>
    <property type="molecule type" value="Genomic_DNA"/>
</dbReference>